<reference evidence="3 4" key="1">
    <citation type="submission" date="2017-06" db="EMBL/GenBank/DDBJ databases">
        <title>Complete genome sequence of Nitrospirillum amazonense strain CBAmC, an endophytic nitrogen-fixing and plant growth-promoting bacterium, isolated from sugarcane.</title>
        <authorList>
            <person name="Schwab S."/>
            <person name="dos Santos Teixeira K.R."/>
            <person name="Simoes Araujo J.L."/>
            <person name="Soares Vidal M."/>
            <person name="Borges de Freitas H.R."/>
            <person name="Rivello Crivelaro A.L."/>
            <person name="Bueno de Camargo Nunes A."/>
            <person name="dos Santos C.M."/>
            <person name="Palmeira da Silva Rosa D."/>
            <person name="da Silva Padilha D."/>
            <person name="da Silva E."/>
            <person name="Araujo Terra L."/>
            <person name="Soares Mendes V."/>
            <person name="Farinelli L."/>
            <person name="Magalhaes Cruz L."/>
            <person name="Baldani J.I."/>
        </authorList>
    </citation>
    <scope>NUCLEOTIDE SEQUENCE [LARGE SCALE GENOMIC DNA]</scope>
    <source>
        <strain evidence="3 4">CBAmC</strain>
    </source>
</reference>
<feature type="domain" description="Beta-lactamase-related" evidence="2">
    <location>
        <begin position="26"/>
        <end position="344"/>
    </location>
</feature>
<dbReference type="InterPro" id="IPR001466">
    <property type="entry name" value="Beta-lactam-related"/>
</dbReference>
<keyword evidence="4" id="KW-1185">Reference proteome</keyword>
<dbReference type="RefSeq" id="WP_088872895.1">
    <property type="nucleotide sequence ID" value="NZ_CP022111.1"/>
</dbReference>
<proteinExistence type="predicted"/>
<dbReference type="Gene3D" id="3.40.710.10">
    <property type="entry name" value="DD-peptidase/beta-lactamase superfamily"/>
    <property type="match status" value="1"/>
</dbReference>
<dbReference type="AlphaFoldDB" id="A0A248JUL7"/>
<dbReference type="Proteomes" id="UP000197153">
    <property type="component" value="Chromosome 2"/>
</dbReference>
<dbReference type="InterPro" id="IPR050491">
    <property type="entry name" value="AmpC-like"/>
</dbReference>
<dbReference type="InterPro" id="IPR012338">
    <property type="entry name" value="Beta-lactam/transpept-like"/>
</dbReference>
<dbReference type="SUPFAM" id="SSF56601">
    <property type="entry name" value="beta-lactamase/transpeptidase-like"/>
    <property type="match status" value="1"/>
</dbReference>
<dbReference type="EMBL" id="CP022111">
    <property type="protein sequence ID" value="ASG22299.1"/>
    <property type="molecule type" value="Genomic_DNA"/>
</dbReference>
<name>A0A248JUL7_9PROT</name>
<dbReference type="KEGG" id="nao:Y958_15170"/>
<evidence type="ECO:0000313" key="4">
    <source>
        <dbReference type="Proteomes" id="UP000197153"/>
    </source>
</evidence>
<dbReference type="PANTHER" id="PTHR46825">
    <property type="entry name" value="D-ALANYL-D-ALANINE-CARBOXYPEPTIDASE/ENDOPEPTIDASE AMPH"/>
    <property type="match status" value="1"/>
</dbReference>
<keyword evidence="1" id="KW-0732">Signal</keyword>
<sequence length="465" mass="51092">MNRIEYLLAAAILLGMPARATAEPVNDYIAAEMTREGIPGLAVAIVRDGRLLRAQGYGSANLEHQVPVHADTLFKTGAIGMQLTAAAVMLLVQDGKIRLDDSIRLHLPEVPPSWRPITIRQLLNHTSGLPATPNGDFRTDYTDAQLLDIIANQKLNFPAGARWRFSYSDYIVLGFLVKRVSGQYYADLLRQRVFTPLGMRTARAIDETAVIPNRAAGYEARDGTLRNAEWISPTANSTADGSLYLSVLDYAAWAVGMADRLVLTDDSWAQVAKPARLNDGCVYPYGFGWFQQTDTQNSVWWHSGTWQGFQTYAVRYLEGRLTVAVFANSDNADAGSIARHVAEIVEPGLARAPATPANDGEPPMTERVKRLLGDIAAGRMAYGDFTDYAKLDFTELMAGYTKTISALGQLRELAPFGRQDMCGDTLYRYRARFEDGVIEASVTIAANGRIGNLVIVPLRAWDAPL</sequence>
<feature type="chain" id="PRO_5012580338" description="Beta-lactamase-related domain-containing protein" evidence="1">
    <location>
        <begin position="23"/>
        <end position="465"/>
    </location>
</feature>
<dbReference type="Pfam" id="PF00144">
    <property type="entry name" value="Beta-lactamase"/>
    <property type="match status" value="1"/>
</dbReference>
<gene>
    <name evidence="3" type="ORF">Y958_15170</name>
</gene>
<dbReference type="PANTHER" id="PTHR46825:SF9">
    <property type="entry name" value="BETA-LACTAMASE-RELATED DOMAIN-CONTAINING PROTEIN"/>
    <property type="match status" value="1"/>
</dbReference>
<evidence type="ECO:0000259" key="2">
    <source>
        <dbReference type="Pfam" id="PF00144"/>
    </source>
</evidence>
<evidence type="ECO:0000256" key="1">
    <source>
        <dbReference type="SAM" id="SignalP"/>
    </source>
</evidence>
<feature type="signal peptide" evidence="1">
    <location>
        <begin position="1"/>
        <end position="22"/>
    </location>
</feature>
<accession>A0A248JUL7</accession>
<protein>
    <recommendedName>
        <fullName evidence="2">Beta-lactamase-related domain-containing protein</fullName>
    </recommendedName>
</protein>
<organism evidence="3 4">
    <name type="scientific">Nitrospirillum viridazoti CBAmc</name>
    <dbReference type="NCBI Taxonomy" id="1441467"/>
    <lineage>
        <taxon>Bacteria</taxon>
        <taxon>Pseudomonadati</taxon>
        <taxon>Pseudomonadota</taxon>
        <taxon>Alphaproteobacteria</taxon>
        <taxon>Rhodospirillales</taxon>
        <taxon>Azospirillaceae</taxon>
        <taxon>Nitrospirillum</taxon>
        <taxon>Nitrospirillum viridazoti</taxon>
    </lineage>
</organism>
<evidence type="ECO:0000313" key="3">
    <source>
        <dbReference type="EMBL" id="ASG22299.1"/>
    </source>
</evidence>